<dbReference type="InterPro" id="IPR050361">
    <property type="entry name" value="MPP/UQCRC_Complex"/>
</dbReference>
<feature type="domain" description="Peptidase M16 C-terminal" evidence="3">
    <location>
        <begin position="166"/>
        <end position="328"/>
    </location>
</feature>
<comment type="similarity">
    <text evidence="1">Belongs to the peptidase M16 family.</text>
</comment>
<comment type="caution">
    <text evidence="4">The sequence shown here is derived from an EMBL/GenBank/DDBJ whole genome shotgun (WGS) entry which is preliminary data.</text>
</comment>
<evidence type="ECO:0000259" key="2">
    <source>
        <dbReference type="Pfam" id="PF00675"/>
    </source>
</evidence>
<dbReference type="Proteomes" id="UP000284841">
    <property type="component" value="Unassembled WGS sequence"/>
</dbReference>
<reference evidence="4 5" key="1">
    <citation type="submission" date="2018-08" db="EMBL/GenBank/DDBJ databases">
        <title>A genome reference for cultivated species of the human gut microbiota.</title>
        <authorList>
            <person name="Zou Y."/>
            <person name="Xue W."/>
            <person name="Luo G."/>
        </authorList>
    </citation>
    <scope>NUCLEOTIDE SEQUENCE [LARGE SCALE GENOMIC DNA]</scope>
    <source>
        <strain evidence="4 5">AM07-24</strain>
    </source>
</reference>
<evidence type="ECO:0000259" key="3">
    <source>
        <dbReference type="Pfam" id="PF05193"/>
    </source>
</evidence>
<dbReference type="Pfam" id="PF05193">
    <property type="entry name" value="Peptidase_M16_C"/>
    <property type="match status" value="1"/>
</dbReference>
<organism evidence="4 5">
    <name type="scientific">Emergencia timonensis</name>
    <dbReference type="NCBI Taxonomy" id="1776384"/>
    <lineage>
        <taxon>Bacteria</taxon>
        <taxon>Bacillati</taxon>
        <taxon>Bacillota</taxon>
        <taxon>Clostridia</taxon>
        <taxon>Peptostreptococcales</taxon>
        <taxon>Anaerovoracaceae</taxon>
        <taxon>Emergencia</taxon>
    </lineage>
</organism>
<keyword evidence="5" id="KW-1185">Reference proteome</keyword>
<dbReference type="InterPro" id="IPR011249">
    <property type="entry name" value="Metalloenz_LuxS/M16"/>
</dbReference>
<proteinExistence type="inferred from homology"/>
<dbReference type="PANTHER" id="PTHR11851:SF49">
    <property type="entry name" value="MITOCHONDRIAL-PROCESSING PEPTIDASE SUBUNIT ALPHA"/>
    <property type="match status" value="1"/>
</dbReference>
<dbReference type="AlphaFoldDB" id="A0A415DYK4"/>
<dbReference type="InterPro" id="IPR007863">
    <property type="entry name" value="Peptidase_M16_C"/>
</dbReference>
<dbReference type="RefSeq" id="WP_118336101.1">
    <property type="nucleotide sequence ID" value="NZ_AP025567.1"/>
</dbReference>
<name>A0A415DYK4_9FIRM</name>
<sequence>MEKKRTTENQIDIFYYPNRHTHSFCLSLYIKAGALYESDEDNGITHFLEHILFRNINHLMEGNLYKEIDRLGLYFNGATYKEFMQLFIIGAPEHFTEAVQFLVKVFEPISLPAVEIKTEQQRVKAEIRESEDFKSLDYFAGTHAWKGTSLRNTILGTKGNVNTFHKKKICHYQKELFTAGNFFFYVTGSVLEEDLDQLAACLQEIPVASPLLKKENLAPIPEDFGQRHVLINVKNSRYSMVQFSYDFVTSKYTAAELALLYDVLSSGENSLMHQELSEKRGLIYSFSATLEKYNNIGRIYLTYEVSSRHIYDSISIVKEGLASLADTMEARLAYVLPEYVDNAYMIYDDNESFNWQRAYENHIMNGDSVAIEDTKTSYQAVTGERLSEIAAEIFIPQNLVLSIKGDKKRIDIEKIRKIILL</sequence>
<accession>A0A415DYK4</accession>
<gene>
    <name evidence="4" type="ORF">DW099_13905</name>
</gene>
<dbReference type="EMBL" id="QRMS01000004">
    <property type="protein sequence ID" value="RHJ85935.1"/>
    <property type="molecule type" value="Genomic_DNA"/>
</dbReference>
<dbReference type="InterPro" id="IPR011765">
    <property type="entry name" value="Pept_M16_N"/>
</dbReference>
<dbReference type="Pfam" id="PF00675">
    <property type="entry name" value="Peptidase_M16"/>
    <property type="match status" value="1"/>
</dbReference>
<dbReference type="Gene3D" id="3.30.830.10">
    <property type="entry name" value="Metalloenzyme, LuxS/M16 peptidase-like"/>
    <property type="match status" value="2"/>
</dbReference>
<dbReference type="GO" id="GO:0046872">
    <property type="term" value="F:metal ion binding"/>
    <property type="evidence" value="ECO:0007669"/>
    <property type="project" value="InterPro"/>
</dbReference>
<dbReference type="STRING" id="1776384.GCA_900086585_01963"/>
<feature type="domain" description="Peptidase M16 N-terminal" evidence="2">
    <location>
        <begin position="20"/>
        <end position="157"/>
    </location>
</feature>
<dbReference type="SUPFAM" id="SSF63411">
    <property type="entry name" value="LuxS/MPP-like metallohydrolase"/>
    <property type="match status" value="2"/>
</dbReference>
<evidence type="ECO:0000256" key="1">
    <source>
        <dbReference type="ARBA" id="ARBA00007261"/>
    </source>
</evidence>
<evidence type="ECO:0000313" key="5">
    <source>
        <dbReference type="Proteomes" id="UP000284841"/>
    </source>
</evidence>
<evidence type="ECO:0000313" key="4">
    <source>
        <dbReference type="EMBL" id="RHJ85935.1"/>
    </source>
</evidence>
<dbReference type="PANTHER" id="PTHR11851">
    <property type="entry name" value="METALLOPROTEASE"/>
    <property type="match status" value="1"/>
</dbReference>
<dbReference type="OrthoDB" id="9811314at2"/>
<protein>
    <submittedName>
        <fullName evidence="4">Insulinase family protein</fullName>
    </submittedName>
</protein>